<dbReference type="STRING" id="554055.A0A2P6V474"/>
<name>A0A2P6V474_9CHLO</name>
<dbReference type="PANTHER" id="PTHR31579">
    <property type="entry name" value="OS03G0796600 PROTEIN"/>
    <property type="match status" value="1"/>
</dbReference>
<dbReference type="OrthoDB" id="512223at2759"/>
<reference evidence="2 3" key="1">
    <citation type="journal article" date="2018" name="Plant J.">
        <title>Genome sequences of Chlorella sorokiniana UTEX 1602 and Micractinium conductrix SAG 241.80: implications to maltose excretion by a green alga.</title>
        <authorList>
            <person name="Arriola M.B."/>
            <person name="Velmurugan N."/>
            <person name="Zhang Y."/>
            <person name="Plunkett M.H."/>
            <person name="Hondzo H."/>
            <person name="Barney B.M."/>
        </authorList>
    </citation>
    <scope>NUCLEOTIDE SEQUENCE [LARGE SCALE GENOMIC DNA]</scope>
    <source>
        <strain evidence="2 3">SAG 241.80</strain>
    </source>
</reference>
<sequence length="353" mass="37716">MAAAIATRPVYRVPLVENDSRWAPPGAARREARAAGAAALPARPATEATEPLLFELEGVPTDALPPVEPVTYSARQVHSTIVRLLSPNEESVPVYSAARLAVGAAAGDLAAAADILQRVGWDARVLSSPGGSLRSLRHTYLTATQHTRIRGERAEWVIDPSFATAFVVADPTPRFAHILSAVPQLVVAPLPRLLRALLVLANELERCFKARGVPLPPWRSADALTTRYEAPAPTRAAPPSAAARQNARQHAQTESVQLKLLRMGLGLGLDEQQGSAEQQGVTPHSPLAPASSSGSDTGEAAGESPESVIQAAQRPLRAFPTATKAPERFCRGWPEQWRMGGRQERWRLTASAA</sequence>
<protein>
    <submittedName>
        <fullName evidence="2">DUF506 family</fullName>
    </submittedName>
</protein>
<feature type="region of interest" description="Disordered" evidence="1">
    <location>
        <begin position="230"/>
        <end position="255"/>
    </location>
</feature>
<evidence type="ECO:0000256" key="1">
    <source>
        <dbReference type="SAM" id="MobiDB-lite"/>
    </source>
</evidence>
<gene>
    <name evidence="2" type="ORF">C2E20_7615</name>
</gene>
<organism evidence="2 3">
    <name type="scientific">Micractinium conductrix</name>
    <dbReference type="NCBI Taxonomy" id="554055"/>
    <lineage>
        <taxon>Eukaryota</taxon>
        <taxon>Viridiplantae</taxon>
        <taxon>Chlorophyta</taxon>
        <taxon>core chlorophytes</taxon>
        <taxon>Trebouxiophyceae</taxon>
        <taxon>Chlorellales</taxon>
        <taxon>Chlorellaceae</taxon>
        <taxon>Chlorella clade</taxon>
        <taxon>Micractinium</taxon>
    </lineage>
</organism>
<evidence type="ECO:0000313" key="3">
    <source>
        <dbReference type="Proteomes" id="UP000239649"/>
    </source>
</evidence>
<dbReference type="InterPro" id="IPR006502">
    <property type="entry name" value="PDDEXK-like"/>
</dbReference>
<dbReference type="Proteomes" id="UP000239649">
    <property type="component" value="Unassembled WGS sequence"/>
</dbReference>
<feature type="region of interest" description="Disordered" evidence="1">
    <location>
        <begin position="271"/>
        <end position="327"/>
    </location>
</feature>
<dbReference type="Pfam" id="PF04720">
    <property type="entry name" value="PDDEXK_6"/>
    <property type="match status" value="1"/>
</dbReference>
<accession>A0A2P6V474</accession>
<evidence type="ECO:0000313" key="2">
    <source>
        <dbReference type="EMBL" id="PSC68891.1"/>
    </source>
</evidence>
<proteinExistence type="predicted"/>
<keyword evidence="3" id="KW-1185">Reference proteome</keyword>
<dbReference type="AlphaFoldDB" id="A0A2P6V474"/>
<comment type="caution">
    <text evidence="2">The sequence shown here is derived from an EMBL/GenBank/DDBJ whole genome shotgun (WGS) entry which is preliminary data.</text>
</comment>
<feature type="compositionally biased region" description="Polar residues" evidence="1">
    <location>
        <begin position="272"/>
        <end position="282"/>
    </location>
</feature>
<dbReference type="EMBL" id="LHPF02000032">
    <property type="protein sequence ID" value="PSC68891.1"/>
    <property type="molecule type" value="Genomic_DNA"/>
</dbReference>
<dbReference type="PANTHER" id="PTHR31579:SF1">
    <property type="entry name" value="OS03G0796600 PROTEIN"/>
    <property type="match status" value="1"/>
</dbReference>